<dbReference type="SUPFAM" id="SSF53850">
    <property type="entry name" value="Periplasmic binding protein-like II"/>
    <property type="match status" value="1"/>
</dbReference>
<dbReference type="AlphaFoldDB" id="A0A9X9X521"/>
<feature type="non-terminal residue" evidence="2">
    <location>
        <position position="1"/>
    </location>
</feature>
<dbReference type="InterPro" id="IPR005064">
    <property type="entry name" value="BUG"/>
</dbReference>
<proteinExistence type="inferred from homology"/>
<protein>
    <submittedName>
        <fullName evidence="2">Twin-arginine translocation pathway signal protein</fullName>
    </submittedName>
</protein>
<reference evidence="2" key="2">
    <citation type="journal article" date="2021" name="Syst. Appl. Microbiol.">
        <title>Roseomonas hellenica sp. nov., isolated from roots of wild-growing Alkanna tinctoria.</title>
        <authorList>
            <person name="Rat A."/>
            <person name="Naranjo H.D."/>
            <person name="Lebbe L."/>
            <person name="Cnockaert M."/>
            <person name="Krigas N."/>
            <person name="Grigoriadou K."/>
            <person name="Maloupa E."/>
            <person name="Willems A."/>
        </authorList>
    </citation>
    <scope>NUCLEOTIDE SEQUENCE</scope>
    <source>
        <strain evidence="2">LMG 31231</strain>
    </source>
</reference>
<evidence type="ECO:0000256" key="1">
    <source>
        <dbReference type="ARBA" id="ARBA00006987"/>
    </source>
</evidence>
<organism evidence="2 3">
    <name type="scientific">Neoroseomonas soli</name>
    <dbReference type="NCBI Taxonomy" id="1081025"/>
    <lineage>
        <taxon>Bacteria</taxon>
        <taxon>Pseudomonadati</taxon>
        <taxon>Pseudomonadota</taxon>
        <taxon>Alphaproteobacteria</taxon>
        <taxon>Acetobacterales</taxon>
        <taxon>Acetobacteraceae</taxon>
        <taxon>Neoroseomonas</taxon>
    </lineage>
</organism>
<comment type="caution">
    <text evidence="2">The sequence shown here is derived from an EMBL/GenBank/DDBJ whole genome shotgun (WGS) entry which is preliminary data.</text>
</comment>
<evidence type="ECO:0000313" key="2">
    <source>
        <dbReference type="EMBL" id="MBR0674500.1"/>
    </source>
</evidence>
<accession>A0A9X9X521</accession>
<dbReference type="Gene3D" id="3.40.190.150">
    <property type="entry name" value="Bordetella uptake gene, domain 1"/>
    <property type="match status" value="1"/>
</dbReference>
<gene>
    <name evidence="2" type="ORF">GXW76_25260</name>
</gene>
<dbReference type="RefSeq" id="WP_211864901.1">
    <property type="nucleotide sequence ID" value="NZ_JAAEDM010000182.1"/>
</dbReference>
<dbReference type="Pfam" id="PF03401">
    <property type="entry name" value="TctC"/>
    <property type="match status" value="1"/>
</dbReference>
<dbReference type="PANTHER" id="PTHR42928:SF5">
    <property type="entry name" value="BLR1237 PROTEIN"/>
    <property type="match status" value="1"/>
</dbReference>
<name>A0A9X9X521_9PROT</name>
<dbReference type="PANTHER" id="PTHR42928">
    <property type="entry name" value="TRICARBOXYLATE-BINDING PROTEIN"/>
    <property type="match status" value="1"/>
</dbReference>
<evidence type="ECO:0000313" key="3">
    <source>
        <dbReference type="Proteomes" id="UP001138751"/>
    </source>
</evidence>
<dbReference type="InterPro" id="IPR042100">
    <property type="entry name" value="Bug_dom1"/>
</dbReference>
<dbReference type="Gene3D" id="3.40.190.10">
    <property type="entry name" value="Periplasmic binding protein-like II"/>
    <property type="match status" value="1"/>
</dbReference>
<sequence>VARSPKDGHTLLLDSMGHVVNPTLMPGLPFDYATAFAPITQLTWQPQMLVVPAASPYRTVADLVTAAKARPGTLSYASSGNGTGAHLAMVEFARMAGIEVVHVPYRGGGPAMTDLIAGNVAMAFASAAAATAHVQGGRLRALGAAGLRRIVALPDMPTIAEQGHPGFDWDEWNGLWTVAGSPPAAIERLHAAAIFAVRQPDVRARMEQIGIVPLGTSPQDFAAFVVAQRERAARLIRDANITLG</sequence>
<keyword evidence="3" id="KW-1185">Reference proteome</keyword>
<reference evidence="2" key="1">
    <citation type="submission" date="2020-01" db="EMBL/GenBank/DDBJ databases">
        <authorList>
            <person name="Rat A."/>
        </authorList>
    </citation>
    <scope>NUCLEOTIDE SEQUENCE</scope>
    <source>
        <strain evidence="2">LMG 31231</strain>
    </source>
</reference>
<dbReference type="Proteomes" id="UP001138751">
    <property type="component" value="Unassembled WGS sequence"/>
</dbReference>
<dbReference type="EMBL" id="JAAEDM010000182">
    <property type="protein sequence ID" value="MBR0674500.1"/>
    <property type="molecule type" value="Genomic_DNA"/>
</dbReference>
<comment type="similarity">
    <text evidence="1">Belongs to the UPF0065 (bug) family.</text>
</comment>